<feature type="coiled-coil region" evidence="1">
    <location>
        <begin position="217"/>
        <end position="329"/>
    </location>
</feature>
<evidence type="ECO:0000256" key="2">
    <source>
        <dbReference type="SAM" id="MobiDB-lite"/>
    </source>
</evidence>
<protein>
    <submittedName>
        <fullName evidence="3">Phox (PX) domain-containing protein</fullName>
    </submittedName>
</protein>
<name>A0ABD1Q6W1_9LAMI</name>
<evidence type="ECO:0000256" key="1">
    <source>
        <dbReference type="SAM" id="Coils"/>
    </source>
</evidence>
<dbReference type="InterPro" id="IPR044588">
    <property type="entry name" value="EREX-like"/>
</dbReference>
<reference evidence="4" key="1">
    <citation type="submission" date="2024-07" db="EMBL/GenBank/DDBJ databases">
        <title>Two chromosome-level genome assemblies of Korean endemic species Abeliophyllum distichum and Forsythia ovata (Oleaceae).</title>
        <authorList>
            <person name="Jang H."/>
        </authorList>
    </citation>
    <scope>NUCLEOTIDE SEQUENCE [LARGE SCALE GENOMIC DNA]</scope>
</reference>
<proteinExistence type="predicted"/>
<evidence type="ECO:0000313" key="3">
    <source>
        <dbReference type="EMBL" id="KAL2471901.1"/>
    </source>
</evidence>
<feature type="region of interest" description="Disordered" evidence="2">
    <location>
        <begin position="396"/>
        <end position="415"/>
    </location>
</feature>
<dbReference type="PANTHER" id="PTHR46856:SF1">
    <property type="entry name" value="PX DOMAIN-CONTAINING PROTEIN EREL1-RELATED"/>
    <property type="match status" value="1"/>
</dbReference>
<dbReference type="EMBL" id="JBFOLK010000012">
    <property type="protein sequence ID" value="KAL2471901.1"/>
    <property type="molecule type" value="Genomic_DNA"/>
</dbReference>
<accession>A0ABD1Q6W1</accession>
<dbReference type="Proteomes" id="UP001604336">
    <property type="component" value="Unassembled WGS sequence"/>
</dbReference>
<organism evidence="3 4">
    <name type="scientific">Abeliophyllum distichum</name>
    <dbReference type="NCBI Taxonomy" id="126358"/>
    <lineage>
        <taxon>Eukaryota</taxon>
        <taxon>Viridiplantae</taxon>
        <taxon>Streptophyta</taxon>
        <taxon>Embryophyta</taxon>
        <taxon>Tracheophyta</taxon>
        <taxon>Spermatophyta</taxon>
        <taxon>Magnoliopsida</taxon>
        <taxon>eudicotyledons</taxon>
        <taxon>Gunneridae</taxon>
        <taxon>Pentapetalae</taxon>
        <taxon>asterids</taxon>
        <taxon>lamiids</taxon>
        <taxon>Lamiales</taxon>
        <taxon>Oleaceae</taxon>
        <taxon>Forsythieae</taxon>
        <taxon>Abeliophyllum</taxon>
    </lineage>
</organism>
<comment type="caution">
    <text evidence="3">The sequence shown here is derived from an EMBL/GenBank/DDBJ whole genome shotgun (WGS) entry which is preliminary data.</text>
</comment>
<dbReference type="AlphaFoldDB" id="A0ABD1Q6W1"/>
<gene>
    <name evidence="3" type="ORF">Adt_40037</name>
</gene>
<keyword evidence="4" id="KW-1185">Reference proteome</keyword>
<feature type="compositionally biased region" description="Polar residues" evidence="2">
    <location>
        <begin position="399"/>
        <end position="408"/>
    </location>
</feature>
<dbReference type="PANTHER" id="PTHR46856">
    <property type="entry name" value="PX DOMAIN-CONTAINING PROTEIN EREL1-RELATED"/>
    <property type="match status" value="1"/>
</dbReference>
<sequence>MSNIDEGLSMGQAILEQLEGLPKHKLYAKEIHSNVENNTINGDPSKISHHTGDVLELLSKPEHGTVGLHARKVSSESIGSDKSSQRGSELSNIAIASSNGYLPVDIHSGAEASRNIGTLGNTDFQLPDDVQVVLPMDQRQKMNRVITLMQRRLVAAKTDMEDLISRLNQESAVKDYLATKVKDLEVDLETTKQKSRENLEQAILIERERVTQMQWDMEELRRRSMEMELKLNSQQGQKLDTVSTKASVNQEKDALQHDLDSTKQQLEELLKQHQELELKSKADVKVLVKEVKSLRSSQVELKQRLSQSLKEKSEAEELLQKERERTEQERTSWRKLLHKCKILHNQLQECQVNVINKTEDNLVMDIPSVSNALDPVATSDNHIGLLMEEARHLAEDTDYSSSTVNGDTNLDDDASSVDEELRRMLTTFVVDNGVLRKQVNSVILYALKLKKSLEKADCEPPSDVNVQNEVSH</sequence>
<evidence type="ECO:0000313" key="4">
    <source>
        <dbReference type="Proteomes" id="UP001604336"/>
    </source>
</evidence>
<keyword evidence="1" id="KW-0175">Coiled coil</keyword>